<protein>
    <submittedName>
        <fullName evidence="1">Uncharacterized protein</fullName>
    </submittedName>
</protein>
<name>A0A4R7VXF6_9PSEU</name>
<dbReference type="EMBL" id="SOCP01000003">
    <property type="protein sequence ID" value="TDV54816.1"/>
    <property type="molecule type" value="Genomic_DNA"/>
</dbReference>
<reference evidence="1 2" key="1">
    <citation type="submission" date="2019-03" db="EMBL/GenBank/DDBJ databases">
        <title>Genomic Encyclopedia of Archaeal and Bacterial Type Strains, Phase II (KMG-II): from individual species to whole genera.</title>
        <authorList>
            <person name="Goeker M."/>
        </authorList>
    </citation>
    <scope>NUCLEOTIDE SEQUENCE [LARGE SCALE GENOMIC DNA]</scope>
    <source>
        <strain evidence="1 2">DSM 45499</strain>
    </source>
</reference>
<sequence length="275" mass="28864">MVDKRRAPTSLWDPFVHMDGPLPWLPRMREEPRRATLSVSAISVAVDGTPAYVPVPRITGERGRETAQVLTSLGVRVHAGFAVLDEAPAGEDVAERALAGLGRVDPPAPFYLVRSGPGTDPYVAALPRLVHEFGGLGDDLGITHLDEAGGLAVFDLLSWSVPRDGDAVVLVVDQPVYVPGGETPATVSAVALRIHRDEGPVAVTAWGEGEPPVTALAAAASVFGGPGPCDAWLGLHEALRSGSVRDGDRVLLRAGHDGRSAWAELEIRSAHGVTS</sequence>
<evidence type="ECO:0000313" key="1">
    <source>
        <dbReference type="EMBL" id="TDV54816.1"/>
    </source>
</evidence>
<evidence type="ECO:0000313" key="2">
    <source>
        <dbReference type="Proteomes" id="UP000294927"/>
    </source>
</evidence>
<comment type="caution">
    <text evidence="1">The sequence shown here is derived from an EMBL/GenBank/DDBJ whole genome shotgun (WGS) entry which is preliminary data.</text>
</comment>
<dbReference type="RefSeq" id="WP_133901962.1">
    <property type="nucleotide sequence ID" value="NZ_SOCP01000003.1"/>
</dbReference>
<dbReference type="AlphaFoldDB" id="A0A4R7VXF6"/>
<keyword evidence="2" id="KW-1185">Reference proteome</keyword>
<organism evidence="1 2">
    <name type="scientific">Actinophytocola oryzae</name>
    <dbReference type="NCBI Taxonomy" id="502181"/>
    <lineage>
        <taxon>Bacteria</taxon>
        <taxon>Bacillati</taxon>
        <taxon>Actinomycetota</taxon>
        <taxon>Actinomycetes</taxon>
        <taxon>Pseudonocardiales</taxon>
        <taxon>Pseudonocardiaceae</taxon>
    </lineage>
</organism>
<gene>
    <name evidence="1" type="ORF">CLV71_10356</name>
</gene>
<dbReference type="Proteomes" id="UP000294927">
    <property type="component" value="Unassembled WGS sequence"/>
</dbReference>
<accession>A0A4R7VXF6</accession>
<dbReference type="OrthoDB" id="3604351at2"/>
<proteinExistence type="predicted"/>